<organism evidence="1">
    <name type="scientific">Kitasatospora sp. CMC57</name>
    <dbReference type="NCBI Taxonomy" id="3231513"/>
    <lineage>
        <taxon>Bacteria</taxon>
        <taxon>Bacillati</taxon>
        <taxon>Actinomycetota</taxon>
        <taxon>Actinomycetes</taxon>
        <taxon>Kitasatosporales</taxon>
        <taxon>Streptomycetaceae</taxon>
        <taxon>Kitasatospora</taxon>
    </lineage>
</organism>
<protein>
    <recommendedName>
        <fullName evidence="2">Restriction endonuclease type IV Mrr domain-containing protein</fullName>
    </recommendedName>
</protein>
<accession>A0AB33K8H8</accession>
<evidence type="ECO:0008006" key="2">
    <source>
        <dbReference type="Google" id="ProtNLM"/>
    </source>
</evidence>
<evidence type="ECO:0000313" key="1">
    <source>
        <dbReference type="EMBL" id="BFP49979.1"/>
    </source>
</evidence>
<reference evidence="1" key="1">
    <citation type="submission" date="2024-07" db="EMBL/GenBank/DDBJ databases">
        <title>Complete genome sequences of cellulolytic bacteria, Kitasatospora sp. CMC57 and Streptomyces sp. CMC78, isolated from Japanese agricultural soil.</title>
        <authorList>
            <person name="Hashimoto T."/>
            <person name="Ito M."/>
            <person name="Iwamoto M."/>
            <person name="Fukahori D."/>
            <person name="Shoda T."/>
            <person name="Sakoda M."/>
            <person name="Morohoshi T."/>
            <person name="Mitsuboshi M."/>
            <person name="Nishizawa T."/>
        </authorList>
    </citation>
    <scope>NUCLEOTIDE SEQUENCE</scope>
    <source>
        <strain evidence="1">CMC57</strain>
    </source>
</reference>
<sequence>MEKATIAALGYLGMPGRHVGGPGAADGTVRHGIGAAAKVLAIEAKTAAAGRVTEQSLFRLPGHREALGAAVTLLVGPGFQGTMLKEADDDAAIAVIETGLLAEAVRRQDHAPLTQTQLSDLVAPELPCADRRDALSVHWKALEERSALEYVLIEILNAEAQDPLEEGGWLDLTSLRRELRTRQHHAEPASIVEALEFLASSRIGVVQHSPSHGYRCIASVLTAGQRLQALGRQWTAASAIHGQPPA</sequence>
<proteinExistence type="predicted"/>
<dbReference type="EMBL" id="AP035881">
    <property type="protein sequence ID" value="BFP49979.1"/>
    <property type="molecule type" value="Genomic_DNA"/>
</dbReference>
<name>A0AB33K8H8_9ACTN</name>
<dbReference type="AlphaFoldDB" id="A0AB33K8H8"/>
<gene>
    <name evidence="1" type="ORF">KCMC57_63470</name>
</gene>
<dbReference type="RefSeq" id="WP_407991999.1">
    <property type="nucleotide sequence ID" value="NZ_AP035881.2"/>
</dbReference>